<organism evidence="5 6">
    <name type="scientific">Clostridium sulfidigenes</name>
    <dbReference type="NCBI Taxonomy" id="318464"/>
    <lineage>
        <taxon>Bacteria</taxon>
        <taxon>Bacillati</taxon>
        <taxon>Bacillota</taxon>
        <taxon>Clostridia</taxon>
        <taxon>Eubacteriales</taxon>
        <taxon>Clostridiaceae</taxon>
        <taxon>Clostridium</taxon>
    </lineage>
</organism>
<dbReference type="GO" id="GO:0004252">
    <property type="term" value="F:serine-type endopeptidase activity"/>
    <property type="evidence" value="ECO:0007669"/>
    <property type="project" value="TreeGrafter"/>
</dbReference>
<dbReference type="Gene3D" id="3.40.50.1820">
    <property type="entry name" value="alpha/beta hydrolase"/>
    <property type="match status" value="1"/>
</dbReference>
<evidence type="ECO:0000256" key="2">
    <source>
        <dbReference type="ARBA" id="ARBA00022670"/>
    </source>
</evidence>
<evidence type="ECO:0000256" key="1">
    <source>
        <dbReference type="ARBA" id="ARBA00010040"/>
    </source>
</evidence>
<dbReference type="GO" id="GO:0006508">
    <property type="term" value="P:proteolysis"/>
    <property type="evidence" value="ECO:0007669"/>
    <property type="project" value="UniProtKB-KW"/>
</dbReference>
<keyword evidence="3" id="KW-0378">Hydrolase</keyword>
<comment type="caution">
    <text evidence="5">The sequence shown here is derived from an EMBL/GenBank/DDBJ whole genome shotgun (WGS) entry which is preliminary data.</text>
</comment>
<keyword evidence="6" id="KW-1185">Reference proteome</keyword>
<dbReference type="eggNOG" id="COG1506">
    <property type="taxonomic scope" value="Bacteria"/>
</dbReference>
<dbReference type="AlphaFoldDB" id="A0A084JAG2"/>
<name>A0A084JAG2_9CLOT</name>
<dbReference type="InterPro" id="IPR011042">
    <property type="entry name" value="6-blade_b-propeller_TolB-like"/>
</dbReference>
<dbReference type="FunFam" id="3.40.50.1820:FF:000028">
    <property type="entry name" value="S9 family peptidase"/>
    <property type="match status" value="1"/>
</dbReference>
<keyword evidence="2" id="KW-0645">Protease</keyword>
<comment type="similarity">
    <text evidence="1">Belongs to the peptidase S9C family.</text>
</comment>
<proteinExistence type="inferred from homology"/>
<sequence length="667" mass="77129">MKNIQLEDFTKYNFLSSLNFSPKGDTACFVVSNCNLEDNTYDSNLWLYDLTLNKYHQLTAFNKERSYIWLQDNETILFQGVRDSKDKKKLEDGDEFTQFYKLSIRGGEAVKAFKIPMLVETIVEVDEDTFLFTGIHKVGRKSLIGLSDAEKVEELKSRKEEKDYEVLDEIPFWSNGGGFTNKKRSGLYKYVVSTEEINLITDEYTSVMSLELSEDKSKVVFAASSYKDKAAINDELYIYNIKLDELSLINGEEKFSYSYVNFMDEEKLIVLGSDMQEYGINEDGRFYLIDINTKIKTLLTPDFDKSTWNSVGSDCRYGGGKSIVRDSKYLYFITTEIDSSYINRINIDGNIEKISFNKGSIDCFDVKNGNILFIGLRNQKLQEIYSLKDGSECEISKFNQWIHDELKISKPERVEVETEPGVVIEGWVLKPVDFEENKKYPAILDIHGGPKTVYGEVFYHEMQLWANMGYFVFFCNPRGSDGHGRAYADIRGKYGTIDYHDIMTFTDIVLERYKNIDVNNVGVTGGSYGGFMTNWIIGHTDRFKAAASQRSISNWISKFCTTDIGFYFVDDQNGGTPWSDEDKLWYHSPLKYADKVKTPTLFIHSEEDYRCWLAEGIQMFTALKYHGVEARLCMFRGENHELSRSGKPKHRIRRITEITNWFEEHLK</sequence>
<dbReference type="InterPro" id="IPR029058">
    <property type="entry name" value="AB_hydrolase_fold"/>
</dbReference>
<dbReference type="SUPFAM" id="SSF82171">
    <property type="entry name" value="DPP6 N-terminal domain-like"/>
    <property type="match status" value="1"/>
</dbReference>
<dbReference type="RefSeq" id="WP_035133713.1">
    <property type="nucleotide sequence ID" value="NZ_JPMD01000028.1"/>
</dbReference>
<evidence type="ECO:0000259" key="4">
    <source>
        <dbReference type="Pfam" id="PF00326"/>
    </source>
</evidence>
<dbReference type="Pfam" id="PF00326">
    <property type="entry name" value="Peptidase_S9"/>
    <property type="match status" value="1"/>
</dbReference>
<reference evidence="5 6" key="1">
    <citation type="submission" date="2014-07" db="EMBL/GenBank/DDBJ databases">
        <title>Draft genome of Clostridium sulfidigenes 113A isolated from sediments associated with methane hydrate from Krishna Godavari basin.</title>
        <authorList>
            <person name="Honkalas V.S."/>
            <person name="Dabir A.P."/>
            <person name="Arora P."/>
            <person name="Dhakephalkar P.K."/>
        </authorList>
    </citation>
    <scope>NUCLEOTIDE SEQUENCE [LARGE SCALE GENOMIC DNA]</scope>
    <source>
        <strain evidence="5 6">113A</strain>
    </source>
</reference>
<dbReference type="Gene3D" id="2.120.10.30">
    <property type="entry name" value="TolB, C-terminal domain"/>
    <property type="match status" value="1"/>
</dbReference>
<dbReference type="SUPFAM" id="SSF53474">
    <property type="entry name" value="alpha/beta-Hydrolases"/>
    <property type="match status" value="1"/>
</dbReference>
<dbReference type="PANTHER" id="PTHR42776">
    <property type="entry name" value="SERINE PEPTIDASE S9 FAMILY MEMBER"/>
    <property type="match status" value="1"/>
</dbReference>
<feature type="domain" description="Peptidase S9 prolyl oligopeptidase catalytic" evidence="4">
    <location>
        <begin position="458"/>
        <end position="667"/>
    </location>
</feature>
<evidence type="ECO:0000313" key="5">
    <source>
        <dbReference type="EMBL" id="KEZ85946.1"/>
    </source>
</evidence>
<dbReference type="EMBL" id="JPMD01000028">
    <property type="protein sequence ID" value="KEZ85946.1"/>
    <property type="molecule type" value="Genomic_DNA"/>
</dbReference>
<protein>
    <submittedName>
        <fullName evidence="5">Peptidase S9</fullName>
    </submittedName>
</protein>
<dbReference type="InterPro" id="IPR001375">
    <property type="entry name" value="Peptidase_S9_cat"/>
</dbReference>
<evidence type="ECO:0000313" key="6">
    <source>
        <dbReference type="Proteomes" id="UP000028542"/>
    </source>
</evidence>
<dbReference type="Proteomes" id="UP000028542">
    <property type="component" value="Unassembled WGS sequence"/>
</dbReference>
<evidence type="ECO:0000256" key="3">
    <source>
        <dbReference type="ARBA" id="ARBA00022801"/>
    </source>
</evidence>
<accession>A0A084JAG2</accession>
<dbReference type="STRING" id="318464.IO99_12515"/>
<dbReference type="PANTHER" id="PTHR42776:SF27">
    <property type="entry name" value="DIPEPTIDYL PEPTIDASE FAMILY MEMBER 6"/>
    <property type="match status" value="1"/>
</dbReference>
<gene>
    <name evidence="5" type="ORF">IO99_12515</name>
</gene>